<keyword evidence="2" id="KW-1185">Reference proteome</keyword>
<reference evidence="1" key="1">
    <citation type="journal article" date="2023" name="IMA Fungus">
        <title>Comparative genomic study of the Penicillium genus elucidates a diverse pangenome and 15 lateral gene transfer events.</title>
        <authorList>
            <person name="Petersen C."/>
            <person name="Sorensen T."/>
            <person name="Nielsen M.R."/>
            <person name="Sondergaard T.E."/>
            <person name="Sorensen J.L."/>
            <person name="Fitzpatrick D.A."/>
            <person name="Frisvad J.C."/>
            <person name="Nielsen K.L."/>
        </authorList>
    </citation>
    <scope>NUCLEOTIDE SEQUENCE</scope>
    <source>
        <strain evidence="1">IBT 12815</strain>
    </source>
</reference>
<accession>A0AAD6DNC8</accession>
<sequence length="368" mass="40511">MTDIREEEPTSILSWNSATNQPILLVGDMPAAGQDEAGLGLLLDTSASTEARLSHVLKAVAAAGFESLDNAVVAYYAKSLKDDERLGQEQRLNRIRRLPVLLKELHLASESWCHWQRRSFQEQFIKSTEDILIAELEDHLAARADPQHGQPNQAPKHKARGKADIEAELPNTWTLLTSLSTRYNTIASKHGHSDMHDLVGKFLAASTDLDTSQRDRELYLNKYFTTTVNVPYSLFSAGYGSQKITGGNRMMVIIDLDRHISRAVSNYRAIVWNIRPHSQTACLKTRSQADISSQPLPSGWTMASSSTMDLQAPTKLPKLSYVQFSMNASRRAVMWPSFGFGWTPFGSAGAPGGNGGDIGTVLVTNLAA</sequence>
<organism evidence="1 2">
    <name type="scientific">Penicillium hordei</name>
    <dbReference type="NCBI Taxonomy" id="40994"/>
    <lineage>
        <taxon>Eukaryota</taxon>
        <taxon>Fungi</taxon>
        <taxon>Dikarya</taxon>
        <taxon>Ascomycota</taxon>
        <taxon>Pezizomycotina</taxon>
        <taxon>Eurotiomycetes</taxon>
        <taxon>Eurotiomycetidae</taxon>
        <taxon>Eurotiales</taxon>
        <taxon>Aspergillaceae</taxon>
        <taxon>Penicillium</taxon>
    </lineage>
</organism>
<dbReference type="GeneID" id="81593569"/>
<dbReference type="RefSeq" id="XP_056748614.1">
    <property type="nucleotide sequence ID" value="XM_056903327.1"/>
</dbReference>
<proteinExistence type="predicted"/>
<name>A0AAD6DNC8_9EURO</name>
<dbReference type="AlphaFoldDB" id="A0AAD6DNC8"/>
<evidence type="ECO:0000313" key="2">
    <source>
        <dbReference type="Proteomes" id="UP001213799"/>
    </source>
</evidence>
<comment type="caution">
    <text evidence="1">The sequence shown here is derived from an EMBL/GenBank/DDBJ whole genome shotgun (WGS) entry which is preliminary data.</text>
</comment>
<gene>
    <name evidence="1" type="ORF">N7537_012273</name>
</gene>
<reference evidence="1" key="2">
    <citation type="submission" date="2023-01" db="EMBL/GenBank/DDBJ databases">
        <authorList>
            <person name="Petersen C."/>
        </authorList>
    </citation>
    <scope>NUCLEOTIDE SEQUENCE</scope>
    <source>
        <strain evidence="1">IBT 12815</strain>
    </source>
</reference>
<protein>
    <submittedName>
        <fullName evidence="1">Uncharacterized protein</fullName>
    </submittedName>
</protein>
<evidence type="ECO:0000313" key="1">
    <source>
        <dbReference type="EMBL" id="KAJ5589595.1"/>
    </source>
</evidence>
<dbReference type="Proteomes" id="UP001213799">
    <property type="component" value="Unassembled WGS sequence"/>
</dbReference>
<dbReference type="EMBL" id="JAQJAE010000006">
    <property type="protein sequence ID" value="KAJ5589595.1"/>
    <property type="molecule type" value="Genomic_DNA"/>
</dbReference>